<feature type="region of interest" description="Disordered" evidence="1">
    <location>
        <begin position="1"/>
        <end position="103"/>
    </location>
</feature>
<name>A0AAV7MA08_PLEWA</name>
<accession>A0AAV7MA08</accession>
<dbReference type="Proteomes" id="UP001066276">
    <property type="component" value="Chromosome 10"/>
</dbReference>
<gene>
    <name evidence="2" type="ORF">NDU88_003079</name>
</gene>
<feature type="compositionally biased region" description="Basic and acidic residues" evidence="1">
    <location>
        <begin position="25"/>
        <end position="43"/>
    </location>
</feature>
<sequence>MGAKAEYPWDTPMRVRNYVRPAQPDAERSWEKPRGTPEREKPARGKRGERRASWRSWASRIRVKPCQRRRKMKRRRRRWKEGTAQSRECPSKGSRKGECQTRKPATFLEECGLSRYVDGQEKEVKLSERREKEFWE</sequence>
<feature type="compositionally biased region" description="Basic residues" evidence="1">
    <location>
        <begin position="61"/>
        <end position="79"/>
    </location>
</feature>
<proteinExistence type="predicted"/>
<keyword evidence="3" id="KW-1185">Reference proteome</keyword>
<organism evidence="2 3">
    <name type="scientific">Pleurodeles waltl</name>
    <name type="common">Iberian ribbed newt</name>
    <dbReference type="NCBI Taxonomy" id="8319"/>
    <lineage>
        <taxon>Eukaryota</taxon>
        <taxon>Metazoa</taxon>
        <taxon>Chordata</taxon>
        <taxon>Craniata</taxon>
        <taxon>Vertebrata</taxon>
        <taxon>Euteleostomi</taxon>
        <taxon>Amphibia</taxon>
        <taxon>Batrachia</taxon>
        <taxon>Caudata</taxon>
        <taxon>Salamandroidea</taxon>
        <taxon>Salamandridae</taxon>
        <taxon>Pleurodelinae</taxon>
        <taxon>Pleurodeles</taxon>
    </lineage>
</organism>
<comment type="caution">
    <text evidence="2">The sequence shown here is derived from an EMBL/GenBank/DDBJ whole genome shotgun (WGS) entry which is preliminary data.</text>
</comment>
<reference evidence="2" key="1">
    <citation type="journal article" date="2022" name="bioRxiv">
        <title>Sequencing and chromosome-scale assembly of the giantPleurodeles waltlgenome.</title>
        <authorList>
            <person name="Brown T."/>
            <person name="Elewa A."/>
            <person name="Iarovenko S."/>
            <person name="Subramanian E."/>
            <person name="Araus A.J."/>
            <person name="Petzold A."/>
            <person name="Susuki M."/>
            <person name="Suzuki K.-i.T."/>
            <person name="Hayashi T."/>
            <person name="Toyoda A."/>
            <person name="Oliveira C."/>
            <person name="Osipova E."/>
            <person name="Leigh N.D."/>
            <person name="Simon A."/>
            <person name="Yun M.H."/>
        </authorList>
    </citation>
    <scope>NUCLEOTIDE SEQUENCE</scope>
    <source>
        <strain evidence="2">20211129_DDA</strain>
        <tissue evidence="2">Liver</tissue>
    </source>
</reference>
<evidence type="ECO:0000256" key="1">
    <source>
        <dbReference type="SAM" id="MobiDB-lite"/>
    </source>
</evidence>
<evidence type="ECO:0000313" key="2">
    <source>
        <dbReference type="EMBL" id="KAJ1097963.1"/>
    </source>
</evidence>
<dbReference type="EMBL" id="JANPWB010000014">
    <property type="protein sequence ID" value="KAJ1097963.1"/>
    <property type="molecule type" value="Genomic_DNA"/>
</dbReference>
<protein>
    <submittedName>
        <fullName evidence="2">Uncharacterized protein</fullName>
    </submittedName>
</protein>
<dbReference type="AlphaFoldDB" id="A0AAV7MA08"/>
<evidence type="ECO:0000313" key="3">
    <source>
        <dbReference type="Proteomes" id="UP001066276"/>
    </source>
</evidence>